<evidence type="ECO:0000313" key="2">
    <source>
        <dbReference type="Proteomes" id="UP001183824"/>
    </source>
</evidence>
<dbReference type="EMBL" id="JAVREZ010000011">
    <property type="protein sequence ID" value="MDT0484306.1"/>
    <property type="molecule type" value="Genomic_DNA"/>
</dbReference>
<keyword evidence="2" id="KW-1185">Reference proteome</keyword>
<name>A0ABU2VGR8_9ACTN</name>
<comment type="caution">
    <text evidence="1">The sequence shown here is derived from an EMBL/GenBank/DDBJ whole genome shotgun (WGS) entry which is preliminary data.</text>
</comment>
<protein>
    <submittedName>
        <fullName evidence="1">Uncharacterized protein</fullName>
    </submittedName>
</protein>
<gene>
    <name evidence="1" type="ORF">RNB18_29550</name>
</gene>
<evidence type="ECO:0000313" key="1">
    <source>
        <dbReference type="EMBL" id="MDT0484306.1"/>
    </source>
</evidence>
<dbReference type="RefSeq" id="WP_311717171.1">
    <property type="nucleotide sequence ID" value="NZ_JAVREZ010000011.1"/>
</dbReference>
<sequence>MDADAMATLKSWRLLGKLRWSSLPRHEDGSLAASYTPGVSDTSNLFHVSSVLNRRSIAQHGLDWTRMGAARGIAGSRRPEVEGIFVCRDEEEAGFFLQIINNTGGPADLWSVDGIDEGLLLDNGNGYVYLPCRIPAARVRLVRSAVHPQHDF</sequence>
<proteinExistence type="predicted"/>
<accession>A0ABU2VGR8</accession>
<dbReference type="Proteomes" id="UP001183824">
    <property type="component" value="Unassembled WGS sequence"/>
</dbReference>
<organism evidence="1 2">
    <name type="scientific">Streptomyces doebereineriae</name>
    <dbReference type="NCBI Taxonomy" id="3075528"/>
    <lineage>
        <taxon>Bacteria</taxon>
        <taxon>Bacillati</taxon>
        <taxon>Actinomycetota</taxon>
        <taxon>Actinomycetes</taxon>
        <taxon>Kitasatosporales</taxon>
        <taxon>Streptomycetaceae</taxon>
        <taxon>Streptomyces</taxon>
    </lineage>
</organism>
<reference evidence="2" key="1">
    <citation type="submission" date="2023-07" db="EMBL/GenBank/DDBJ databases">
        <title>30 novel species of actinomycetes from the DSMZ collection.</title>
        <authorList>
            <person name="Nouioui I."/>
        </authorList>
    </citation>
    <scope>NUCLEOTIDE SEQUENCE [LARGE SCALE GENOMIC DNA]</scope>
    <source>
        <strain evidence="2">DSM 41640</strain>
    </source>
</reference>